<evidence type="ECO:0000259" key="4">
    <source>
        <dbReference type="Pfam" id="PF01321"/>
    </source>
</evidence>
<evidence type="ECO:0000256" key="2">
    <source>
        <dbReference type="ARBA" id="ARBA00022801"/>
    </source>
</evidence>
<dbReference type="InterPro" id="IPR050659">
    <property type="entry name" value="Peptidase_M24B"/>
</dbReference>
<dbReference type="GO" id="GO:0016980">
    <property type="term" value="F:creatinase activity"/>
    <property type="evidence" value="ECO:0007669"/>
    <property type="project" value="UniProtKB-EC"/>
</dbReference>
<dbReference type="PANTHER" id="PTHR46112">
    <property type="entry name" value="AMINOPEPTIDASE"/>
    <property type="match status" value="1"/>
</dbReference>
<dbReference type="PROSITE" id="PS00491">
    <property type="entry name" value="PROLINE_PEPTIDASE"/>
    <property type="match status" value="1"/>
</dbReference>
<organism evidence="5">
    <name type="scientific">mine drainage metagenome</name>
    <dbReference type="NCBI Taxonomy" id="410659"/>
    <lineage>
        <taxon>unclassified sequences</taxon>
        <taxon>metagenomes</taxon>
        <taxon>ecological metagenomes</taxon>
    </lineage>
</organism>
<dbReference type="PANTHER" id="PTHR46112:SF2">
    <property type="entry name" value="XAA-PRO AMINOPEPTIDASE P-RELATED"/>
    <property type="match status" value="1"/>
</dbReference>
<dbReference type="EMBL" id="AUZZ01008701">
    <property type="protein sequence ID" value="EQD36694.1"/>
    <property type="molecule type" value="Genomic_DNA"/>
</dbReference>
<reference evidence="5" key="2">
    <citation type="journal article" date="2014" name="ISME J.">
        <title>Microbial stratification in low pH oxic and suboxic macroscopic growths along an acid mine drainage.</title>
        <authorList>
            <person name="Mendez-Garcia C."/>
            <person name="Mesa V."/>
            <person name="Sprenger R.R."/>
            <person name="Richter M."/>
            <person name="Diez M.S."/>
            <person name="Solano J."/>
            <person name="Bargiela R."/>
            <person name="Golyshina O.V."/>
            <person name="Manteca A."/>
            <person name="Ramos J.L."/>
            <person name="Gallego J.R."/>
            <person name="Llorente I."/>
            <person name="Martins Dos Santos V.A."/>
            <person name="Jensen O.N."/>
            <person name="Pelaez A.I."/>
            <person name="Sanchez J."/>
            <person name="Ferrer M."/>
        </authorList>
    </citation>
    <scope>NUCLEOTIDE SEQUENCE</scope>
</reference>
<feature type="domain" description="Peptidase M24" evidence="3">
    <location>
        <begin position="145"/>
        <end position="356"/>
    </location>
</feature>
<dbReference type="InterPro" id="IPR036005">
    <property type="entry name" value="Creatinase/aminopeptidase-like"/>
</dbReference>
<evidence type="ECO:0000256" key="1">
    <source>
        <dbReference type="ARBA" id="ARBA00022723"/>
    </source>
</evidence>
<dbReference type="GO" id="GO:0046872">
    <property type="term" value="F:metal ion binding"/>
    <property type="evidence" value="ECO:0007669"/>
    <property type="project" value="UniProtKB-KW"/>
</dbReference>
<dbReference type="EC" id="3.5.3.3" evidence="5"/>
<gene>
    <name evidence="5" type="ORF">B2A_12062</name>
</gene>
<keyword evidence="1" id="KW-0479">Metal-binding</keyword>
<dbReference type="Gene3D" id="3.40.350.10">
    <property type="entry name" value="Creatinase/prolidase N-terminal domain"/>
    <property type="match status" value="1"/>
</dbReference>
<name>T1A726_9ZZZZ</name>
<dbReference type="InterPro" id="IPR001131">
    <property type="entry name" value="Peptidase_M24B_aminopep-P_CS"/>
</dbReference>
<dbReference type="InterPro" id="IPR000994">
    <property type="entry name" value="Pept_M24"/>
</dbReference>
<dbReference type="InterPro" id="IPR000587">
    <property type="entry name" value="Creatinase_N"/>
</dbReference>
<sequence length="363" mass="40768">MDAYRYRIRSLLKEDLDAVLLFNGSEESSNFLYMTGFTSGVFEGTPLLLLRDRMVIFSSVLEYSIAVEQASMRGNMKVERVTSRTGLVSKIRKFTYGKRVGFDGDYLPFGTYMHLKALAKAKALVNISDRFHMLRGIKDETEIRYIKEAVHIVKSAFSGIPTYFRAGMSEKELSARFNYLMEQAGADAQSFKTIVCFGKNSAMPHHSPDSTRLRENSLVLIDAGAKYRNYCSDMTRTFIYKPDKGSAKYRRMADIYNTVKMAQEKALEGARPGIEGSSVHKIAQDYIDRAHKGVYKGRFIHSLGHSIGIDVHDDNKIGFSPSVSVKLKEGMVISDEPGIYIDGFGGVRLEDDVLIKKDGAVFL</sequence>
<evidence type="ECO:0000313" key="5">
    <source>
        <dbReference type="EMBL" id="EQD36694.1"/>
    </source>
</evidence>
<reference evidence="5" key="1">
    <citation type="submission" date="2013-08" db="EMBL/GenBank/DDBJ databases">
        <authorList>
            <person name="Mendez C."/>
            <person name="Richter M."/>
            <person name="Ferrer M."/>
            <person name="Sanchez J."/>
        </authorList>
    </citation>
    <scope>NUCLEOTIDE SEQUENCE</scope>
</reference>
<proteinExistence type="predicted"/>
<dbReference type="Pfam" id="PF01321">
    <property type="entry name" value="Creatinase_N"/>
    <property type="match status" value="1"/>
</dbReference>
<feature type="domain" description="Creatinase N-terminal" evidence="4">
    <location>
        <begin position="11"/>
        <end position="136"/>
    </location>
</feature>
<dbReference type="AlphaFoldDB" id="T1A726"/>
<dbReference type="InterPro" id="IPR029149">
    <property type="entry name" value="Creatin/AminoP/Spt16_N"/>
</dbReference>
<keyword evidence="2 5" id="KW-0378">Hydrolase</keyword>
<comment type="caution">
    <text evidence="5">The sequence shown here is derived from an EMBL/GenBank/DDBJ whole genome shotgun (WGS) entry which is preliminary data.</text>
</comment>
<accession>T1A726</accession>
<dbReference type="Pfam" id="PF00557">
    <property type="entry name" value="Peptidase_M24"/>
    <property type="match status" value="1"/>
</dbReference>
<protein>
    <submittedName>
        <fullName evidence="5">Peptidase M24</fullName>
        <ecNumber evidence="5">3.5.3.3</ecNumber>
    </submittedName>
</protein>
<evidence type="ECO:0000259" key="3">
    <source>
        <dbReference type="Pfam" id="PF00557"/>
    </source>
</evidence>
<dbReference type="SUPFAM" id="SSF55920">
    <property type="entry name" value="Creatinase/aminopeptidase"/>
    <property type="match status" value="1"/>
</dbReference>
<dbReference type="Gene3D" id="3.90.230.10">
    <property type="entry name" value="Creatinase/methionine aminopeptidase superfamily"/>
    <property type="match status" value="1"/>
</dbReference>